<dbReference type="PANTHER" id="PTHR36063:SF6">
    <property type="entry name" value="GENOME ASSEMBLY, CHROMOSOME: A03"/>
    <property type="match status" value="1"/>
</dbReference>
<organism evidence="2">
    <name type="scientific">Brassica oleracea</name>
    <name type="common">Wild cabbage</name>
    <dbReference type="NCBI Taxonomy" id="3712"/>
    <lineage>
        <taxon>Eukaryota</taxon>
        <taxon>Viridiplantae</taxon>
        <taxon>Streptophyta</taxon>
        <taxon>Embryophyta</taxon>
        <taxon>Tracheophyta</taxon>
        <taxon>Spermatophyta</taxon>
        <taxon>Magnoliopsida</taxon>
        <taxon>eudicotyledons</taxon>
        <taxon>Gunneridae</taxon>
        <taxon>Pentapetalae</taxon>
        <taxon>rosids</taxon>
        <taxon>malvids</taxon>
        <taxon>Brassicales</taxon>
        <taxon>Brassicaceae</taxon>
        <taxon>Brassiceae</taxon>
        <taxon>Brassica</taxon>
    </lineage>
</organism>
<reference evidence="2" key="1">
    <citation type="submission" date="2018-11" db="EMBL/GenBank/DDBJ databases">
        <authorList>
            <consortium name="Genoscope - CEA"/>
            <person name="William W."/>
        </authorList>
    </citation>
    <scope>NUCLEOTIDE SEQUENCE</scope>
</reference>
<keyword evidence="1" id="KW-0812">Transmembrane</keyword>
<accession>A0A3P6F9M8</accession>
<protein>
    <submittedName>
        <fullName evidence="2">Uncharacterized protein</fullName>
    </submittedName>
</protein>
<evidence type="ECO:0000313" key="2">
    <source>
        <dbReference type="EMBL" id="VDD39909.1"/>
    </source>
</evidence>
<dbReference type="PANTHER" id="PTHR36063">
    <property type="entry name" value="ARABIDOPSIS THALIANA GENOMIC DNA, CHROMOSOME 5, P1 CLONE:MOK16"/>
    <property type="match status" value="1"/>
</dbReference>
<keyword evidence="1" id="KW-1133">Transmembrane helix</keyword>
<keyword evidence="1" id="KW-0472">Membrane</keyword>
<sequence length="106" mass="12363">MANEMRFIQTWGEVTPSLFQRIQQGRLSRSISQPKLETILEEGCGSFPVQAPKRIVIFLPLLLSMILYFVLYKTIKDLLITSLICTLYMLLITSYVHDFRLNKESY</sequence>
<gene>
    <name evidence="2" type="ORF">BOLC7T45469H</name>
</gene>
<proteinExistence type="predicted"/>
<dbReference type="EMBL" id="LR031876">
    <property type="protein sequence ID" value="VDD39909.1"/>
    <property type="molecule type" value="Genomic_DNA"/>
</dbReference>
<feature type="transmembrane region" description="Helical" evidence="1">
    <location>
        <begin position="55"/>
        <end position="72"/>
    </location>
</feature>
<name>A0A3P6F9M8_BRAOL</name>
<dbReference type="AlphaFoldDB" id="A0A3P6F9M8"/>
<evidence type="ECO:0000256" key="1">
    <source>
        <dbReference type="SAM" id="Phobius"/>
    </source>
</evidence>
<feature type="transmembrane region" description="Helical" evidence="1">
    <location>
        <begin position="78"/>
        <end position="96"/>
    </location>
</feature>